<keyword evidence="4" id="KW-1185">Reference proteome</keyword>
<dbReference type="PANTHER" id="PTHR30204">
    <property type="entry name" value="REDOX-CYCLING DRUG-SENSING TRANSCRIPTIONAL ACTIVATOR SOXR"/>
    <property type="match status" value="1"/>
</dbReference>
<dbReference type="PROSITE" id="PS50937">
    <property type="entry name" value="HTH_MERR_2"/>
    <property type="match status" value="1"/>
</dbReference>
<evidence type="ECO:0000256" key="1">
    <source>
        <dbReference type="ARBA" id="ARBA00023125"/>
    </source>
</evidence>
<sequence length="132" mass="14640">MASDERPALRKIGEVAEATELSIKTIRHYDEVGLVQPSARSAGGFRLYTQDDVDRLLTIRRMKPLGFSLEEMGEVLEAIDASTADGTSAATRQSAREVLLAFRTRAEEACEGLRVQLDYARELTRRLGDVVL</sequence>
<organism evidence="3 4">
    <name type="scientific">Williamsia serinedens</name>
    <dbReference type="NCBI Taxonomy" id="391736"/>
    <lineage>
        <taxon>Bacteria</taxon>
        <taxon>Bacillati</taxon>
        <taxon>Actinomycetota</taxon>
        <taxon>Actinomycetes</taxon>
        <taxon>Mycobacteriales</taxon>
        <taxon>Nocardiaceae</taxon>
        <taxon>Williamsia</taxon>
    </lineage>
</organism>
<proteinExistence type="predicted"/>
<protein>
    <submittedName>
        <fullName evidence="3">DNA-binding transcriptional regulator, MerR family</fullName>
    </submittedName>
</protein>
<dbReference type="EMBL" id="JAMTCG010000002">
    <property type="protein sequence ID" value="MCP2160147.1"/>
    <property type="molecule type" value="Genomic_DNA"/>
</dbReference>
<dbReference type="Gene3D" id="1.10.1660.10">
    <property type="match status" value="1"/>
</dbReference>
<dbReference type="SMART" id="SM00422">
    <property type="entry name" value="HTH_MERR"/>
    <property type="match status" value="1"/>
</dbReference>
<gene>
    <name evidence="3" type="ORF">LX12_001326</name>
</gene>
<reference evidence="3 4" key="1">
    <citation type="submission" date="2022-06" db="EMBL/GenBank/DDBJ databases">
        <title>Genomic Encyclopedia of Archaeal and Bacterial Type Strains, Phase II (KMG-II): from individual species to whole genera.</title>
        <authorList>
            <person name="Goeker M."/>
        </authorList>
    </citation>
    <scope>NUCLEOTIDE SEQUENCE [LARGE SCALE GENOMIC DNA]</scope>
    <source>
        <strain evidence="3 4">DSM 45037</strain>
    </source>
</reference>
<keyword evidence="1 3" id="KW-0238">DNA-binding</keyword>
<dbReference type="Pfam" id="PF13411">
    <property type="entry name" value="MerR_1"/>
    <property type="match status" value="1"/>
</dbReference>
<evidence type="ECO:0000259" key="2">
    <source>
        <dbReference type="PROSITE" id="PS50937"/>
    </source>
</evidence>
<dbReference type="PRINTS" id="PR00040">
    <property type="entry name" value="HTHMERR"/>
</dbReference>
<dbReference type="InterPro" id="IPR009061">
    <property type="entry name" value="DNA-bd_dom_put_sf"/>
</dbReference>
<dbReference type="PROSITE" id="PS00552">
    <property type="entry name" value="HTH_MERR_1"/>
    <property type="match status" value="1"/>
</dbReference>
<dbReference type="RefSeq" id="WP_253653721.1">
    <property type="nucleotide sequence ID" value="NZ_BAAAOE010000001.1"/>
</dbReference>
<dbReference type="Proteomes" id="UP001205740">
    <property type="component" value="Unassembled WGS sequence"/>
</dbReference>
<dbReference type="InterPro" id="IPR000551">
    <property type="entry name" value="MerR-type_HTH_dom"/>
</dbReference>
<feature type="domain" description="HTH merR-type" evidence="2">
    <location>
        <begin position="12"/>
        <end position="78"/>
    </location>
</feature>
<dbReference type="PANTHER" id="PTHR30204:SF93">
    <property type="entry name" value="HTH MERR-TYPE DOMAIN-CONTAINING PROTEIN"/>
    <property type="match status" value="1"/>
</dbReference>
<comment type="caution">
    <text evidence="3">The sequence shown here is derived from an EMBL/GenBank/DDBJ whole genome shotgun (WGS) entry which is preliminary data.</text>
</comment>
<dbReference type="SUPFAM" id="SSF46955">
    <property type="entry name" value="Putative DNA-binding domain"/>
    <property type="match status" value="1"/>
</dbReference>
<evidence type="ECO:0000313" key="4">
    <source>
        <dbReference type="Proteomes" id="UP001205740"/>
    </source>
</evidence>
<name>A0ABT1H2U2_9NOCA</name>
<accession>A0ABT1H2U2</accession>
<evidence type="ECO:0000313" key="3">
    <source>
        <dbReference type="EMBL" id="MCP2160147.1"/>
    </source>
</evidence>
<dbReference type="GO" id="GO:0003677">
    <property type="term" value="F:DNA binding"/>
    <property type="evidence" value="ECO:0007669"/>
    <property type="project" value="UniProtKB-KW"/>
</dbReference>
<dbReference type="InterPro" id="IPR047057">
    <property type="entry name" value="MerR_fam"/>
</dbReference>